<name>A0A842G322_9LIST</name>
<evidence type="ECO:0000313" key="3">
    <source>
        <dbReference type="Proteomes" id="UP000543005"/>
    </source>
</evidence>
<dbReference type="RefSeq" id="WP_185629355.1">
    <property type="nucleotide sequence ID" value="NZ_JAARZS010000023.1"/>
</dbReference>
<reference evidence="3 4" key="1">
    <citation type="submission" date="2020-03" db="EMBL/GenBank/DDBJ databases">
        <title>Soil Listeria distribution.</title>
        <authorList>
            <person name="Liao J."/>
            <person name="Wiedmann M."/>
        </authorList>
    </citation>
    <scope>NUCLEOTIDE SEQUENCE [LARGE SCALE GENOMIC DNA]</scope>
    <source>
        <strain evidence="2 3">FSL L7-0051</strain>
        <strain evidence="1 4">FSL L7-0054</strain>
    </source>
</reference>
<organism evidence="1 4">
    <name type="scientific">Listeria booriae</name>
    <dbReference type="NCBI Taxonomy" id="1552123"/>
    <lineage>
        <taxon>Bacteria</taxon>
        <taxon>Bacillati</taxon>
        <taxon>Bacillota</taxon>
        <taxon>Bacilli</taxon>
        <taxon>Bacillales</taxon>
        <taxon>Listeriaceae</taxon>
        <taxon>Listeria</taxon>
    </lineage>
</organism>
<dbReference type="Proteomes" id="UP000543005">
    <property type="component" value="Unassembled WGS sequence"/>
</dbReference>
<dbReference type="EMBL" id="JAARZS010000023">
    <property type="protein sequence ID" value="MBC2284664.1"/>
    <property type="molecule type" value="Genomic_DNA"/>
</dbReference>
<evidence type="ECO:0000313" key="4">
    <source>
        <dbReference type="Proteomes" id="UP000585696"/>
    </source>
</evidence>
<evidence type="ECO:0000313" key="1">
    <source>
        <dbReference type="EMBL" id="MBC2284664.1"/>
    </source>
</evidence>
<gene>
    <name evidence="1" type="ORF">HCB69_09760</name>
    <name evidence="2" type="ORF">HCC36_09590</name>
</gene>
<evidence type="ECO:0000313" key="2">
    <source>
        <dbReference type="EMBL" id="MBC2293480.1"/>
    </source>
</evidence>
<sequence>MGEQSRSLNEPNIVCYPYKNVANKLLSDEKHLDARRKRAPKRSVLPYMSIGAQLPTQQMNASRRSNRKYVRFLLYLYN</sequence>
<comment type="caution">
    <text evidence="1">The sequence shown here is derived from an EMBL/GenBank/DDBJ whole genome shotgun (WGS) entry which is preliminary data.</text>
</comment>
<accession>A0A842G322</accession>
<protein>
    <submittedName>
        <fullName evidence="1">Uncharacterized protein</fullName>
    </submittedName>
</protein>
<proteinExistence type="predicted"/>
<dbReference type="Proteomes" id="UP000585696">
    <property type="component" value="Unassembled WGS sequence"/>
</dbReference>
<dbReference type="AlphaFoldDB" id="A0A842G322"/>
<dbReference type="EMBL" id="JAARZT010000016">
    <property type="protein sequence ID" value="MBC2293480.1"/>
    <property type="molecule type" value="Genomic_DNA"/>
</dbReference>